<dbReference type="Proteomes" id="UP000320048">
    <property type="component" value="Unassembled WGS sequence"/>
</dbReference>
<dbReference type="GO" id="GO:0003735">
    <property type="term" value="F:structural constituent of ribosome"/>
    <property type="evidence" value="ECO:0007669"/>
    <property type="project" value="InterPro"/>
</dbReference>
<dbReference type="InterPro" id="IPR016095">
    <property type="entry name" value="Ribosomal_uL1_3-a/b-sand"/>
</dbReference>
<dbReference type="InterPro" id="IPR028364">
    <property type="entry name" value="Ribosomal_uL1/biogenesis"/>
</dbReference>
<reference evidence="11 12" key="1">
    <citation type="journal article" date="2019" name="Nat. Microbiol.">
        <title>Mediterranean grassland soil C-N compound turnover is dependent on rainfall and depth, and is mediated by genomically divergent microorganisms.</title>
        <authorList>
            <person name="Diamond S."/>
            <person name="Andeer P.F."/>
            <person name="Li Z."/>
            <person name="Crits-Christoph A."/>
            <person name="Burstein D."/>
            <person name="Anantharaman K."/>
            <person name="Lane K.R."/>
            <person name="Thomas B.C."/>
            <person name="Pan C."/>
            <person name="Northen T.R."/>
            <person name="Banfield J.F."/>
        </authorList>
    </citation>
    <scope>NUCLEOTIDE SEQUENCE [LARGE SCALE GENOMIC DNA]</scope>
    <source>
        <strain evidence="11">NP_7</strain>
    </source>
</reference>
<dbReference type="InterPro" id="IPR023673">
    <property type="entry name" value="Ribosomal_uL1_CS"/>
</dbReference>
<dbReference type="GO" id="GO:0019843">
    <property type="term" value="F:rRNA binding"/>
    <property type="evidence" value="ECO:0007669"/>
    <property type="project" value="UniProtKB-UniRule"/>
</dbReference>
<keyword evidence="9" id="KW-0820">tRNA-binding</keyword>
<dbReference type="AlphaFoldDB" id="A0A537JGJ6"/>
<dbReference type="Gene3D" id="3.40.50.790">
    <property type="match status" value="1"/>
</dbReference>
<comment type="caution">
    <text evidence="11">The sequence shown here is derived from an EMBL/GenBank/DDBJ whole genome shotgun (WGS) entry which is preliminary data.</text>
</comment>
<comment type="similarity">
    <text evidence="1 9 10">Belongs to the universal ribosomal protein uL1 family.</text>
</comment>
<keyword evidence="6 9" id="KW-0689">Ribosomal protein</keyword>
<evidence type="ECO:0000313" key="11">
    <source>
        <dbReference type="EMBL" id="TMI82669.1"/>
    </source>
</evidence>
<dbReference type="GO" id="GO:0006417">
    <property type="term" value="P:regulation of translation"/>
    <property type="evidence" value="ECO:0007669"/>
    <property type="project" value="UniProtKB-KW"/>
</dbReference>
<evidence type="ECO:0000256" key="4">
    <source>
        <dbReference type="ARBA" id="ARBA00022845"/>
    </source>
</evidence>
<dbReference type="InterPro" id="IPR005878">
    <property type="entry name" value="Ribosom_uL1_bac-type"/>
</dbReference>
<keyword evidence="5 9" id="KW-0694">RNA-binding</keyword>
<proteinExistence type="inferred from homology"/>
<evidence type="ECO:0000256" key="7">
    <source>
        <dbReference type="ARBA" id="ARBA00023274"/>
    </source>
</evidence>
<keyword evidence="7 9" id="KW-0687">Ribonucleoprotein</keyword>
<dbReference type="EMBL" id="VBAO01000115">
    <property type="protein sequence ID" value="TMI82669.1"/>
    <property type="molecule type" value="Genomic_DNA"/>
</dbReference>
<gene>
    <name evidence="9" type="primary">rplA</name>
    <name evidence="11" type="ORF">E6H04_04410</name>
</gene>
<dbReference type="FunFam" id="3.40.50.790:FF:000001">
    <property type="entry name" value="50S ribosomal protein L1"/>
    <property type="match status" value="1"/>
</dbReference>
<keyword evidence="4 9" id="KW-0810">Translation regulation</keyword>
<dbReference type="SUPFAM" id="SSF56808">
    <property type="entry name" value="Ribosomal protein L1"/>
    <property type="match status" value="1"/>
</dbReference>
<accession>A0A537JGJ6</accession>
<comment type="function">
    <text evidence="9">Protein L1 is also a translational repressor protein, it controls the translation of the L11 operon by binding to its mRNA.</text>
</comment>
<evidence type="ECO:0000313" key="12">
    <source>
        <dbReference type="Proteomes" id="UP000320048"/>
    </source>
</evidence>
<dbReference type="HAMAP" id="MF_01318_B">
    <property type="entry name" value="Ribosomal_uL1_B"/>
    <property type="match status" value="1"/>
</dbReference>
<sequence>MGQHGKRYREAAKLITPGQMVDPETAVALLKRMPGTKFDQTVGVSIRLGIDTKQADQQVRGTVVLPHGTGKSVRLLVFAKGEKVKEALEAGADYVGLEEYVEKIQGGWLDFDVAVATPDVMNVAGRLGRVLGPRGLMPNPKAGTVTFDLARAVREIKAGKIEYRVDKAGILHVPIGKASFSEQALLENFSVLLGAVIRAKPAASKGQYLRSITLSATMTPGIAIDPSKTAALAVAGAA</sequence>
<dbReference type="InterPro" id="IPR023674">
    <property type="entry name" value="Ribosomal_uL1-like"/>
</dbReference>
<evidence type="ECO:0000256" key="6">
    <source>
        <dbReference type="ARBA" id="ARBA00022980"/>
    </source>
</evidence>
<dbReference type="PANTHER" id="PTHR36427">
    <property type="entry name" value="54S RIBOSOMAL PROTEIN L1, MITOCHONDRIAL"/>
    <property type="match status" value="1"/>
</dbReference>
<dbReference type="GO" id="GO:0015934">
    <property type="term" value="C:large ribosomal subunit"/>
    <property type="evidence" value="ECO:0007669"/>
    <property type="project" value="InterPro"/>
</dbReference>
<evidence type="ECO:0000256" key="10">
    <source>
        <dbReference type="RuleBase" id="RU000659"/>
    </source>
</evidence>
<keyword evidence="3 9" id="KW-0699">rRNA-binding</keyword>
<evidence type="ECO:0000256" key="9">
    <source>
        <dbReference type="HAMAP-Rule" id="MF_01318"/>
    </source>
</evidence>
<keyword evidence="2 9" id="KW-0678">Repressor</keyword>
<comment type="function">
    <text evidence="9">Binds directly to 23S rRNA. The L1 stalk is quite mobile in the ribosome, and is involved in E site tRNA release.</text>
</comment>
<dbReference type="PIRSF" id="PIRSF002155">
    <property type="entry name" value="Ribosomal_L1"/>
    <property type="match status" value="1"/>
</dbReference>
<dbReference type="Gene3D" id="3.30.190.20">
    <property type="match status" value="1"/>
</dbReference>
<dbReference type="NCBIfam" id="TIGR01169">
    <property type="entry name" value="rplA_bact"/>
    <property type="match status" value="1"/>
</dbReference>
<evidence type="ECO:0000256" key="3">
    <source>
        <dbReference type="ARBA" id="ARBA00022730"/>
    </source>
</evidence>
<dbReference type="InterPro" id="IPR002143">
    <property type="entry name" value="Ribosomal_uL1"/>
</dbReference>
<comment type="subunit">
    <text evidence="9">Part of the 50S ribosomal subunit.</text>
</comment>
<evidence type="ECO:0000256" key="8">
    <source>
        <dbReference type="ARBA" id="ARBA00035241"/>
    </source>
</evidence>
<evidence type="ECO:0000256" key="5">
    <source>
        <dbReference type="ARBA" id="ARBA00022884"/>
    </source>
</evidence>
<dbReference type="PROSITE" id="PS01199">
    <property type="entry name" value="RIBOSOMAL_L1"/>
    <property type="match status" value="1"/>
</dbReference>
<dbReference type="PANTHER" id="PTHR36427:SF3">
    <property type="entry name" value="LARGE RIBOSOMAL SUBUNIT PROTEIN UL1M"/>
    <property type="match status" value="1"/>
</dbReference>
<evidence type="ECO:0000256" key="1">
    <source>
        <dbReference type="ARBA" id="ARBA00010531"/>
    </source>
</evidence>
<dbReference type="GO" id="GO:0006412">
    <property type="term" value="P:translation"/>
    <property type="evidence" value="ECO:0007669"/>
    <property type="project" value="UniProtKB-UniRule"/>
</dbReference>
<dbReference type="GO" id="GO:0000049">
    <property type="term" value="F:tRNA binding"/>
    <property type="evidence" value="ECO:0007669"/>
    <property type="project" value="UniProtKB-KW"/>
</dbReference>
<name>A0A537JGJ6_9BACT</name>
<evidence type="ECO:0000256" key="2">
    <source>
        <dbReference type="ARBA" id="ARBA00022491"/>
    </source>
</evidence>
<dbReference type="CDD" id="cd00403">
    <property type="entry name" value="Ribosomal_L1"/>
    <property type="match status" value="1"/>
</dbReference>
<dbReference type="Pfam" id="PF00687">
    <property type="entry name" value="Ribosomal_L1"/>
    <property type="match status" value="1"/>
</dbReference>
<organism evidence="11 12">
    <name type="scientific">Candidatus Segetimicrobium genomatis</name>
    <dbReference type="NCBI Taxonomy" id="2569760"/>
    <lineage>
        <taxon>Bacteria</taxon>
        <taxon>Bacillati</taxon>
        <taxon>Candidatus Sysuimicrobiota</taxon>
        <taxon>Candidatus Sysuimicrobiia</taxon>
        <taxon>Candidatus Sysuimicrobiales</taxon>
        <taxon>Candidatus Segetimicrobiaceae</taxon>
        <taxon>Candidatus Segetimicrobium</taxon>
    </lineage>
</organism>
<protein>
    <recommendedName>
        <fullName evidence="8 9">Large ribosomal subunit protein uL1</fullName>
    </recommendedName>
</protein>